<dbReference type="GO" id="GO:0046872">
    <property type="term" value="F:metal ion binding"/>
    <property type="evidence" value="ECO:0007669"/>
    <property type="project" value="UniProtKB-KW"/>
</dbReference>
<evidence type="ECO:0000256" key="1">
    <source>
        <dbReference type="ARBA" id="ARBA00022670"/>
    </source>
</evidence>
<dbReference type="GO" id="GO:0004190">
    <property type="term" value="F:aspartic-type endopeptidase activity"/>
    <property type="evidence" value="ECO:0007669"/>
    <property type="project" value="UniProtKB-KW"/>
</dbReference>
<dbReference type="PANTHER" id="PTHR42648:SF22">
    <property type="entry name" value="REVERSE TRANSCRIPTASE TY1_COPIA-TYPE DOMAIN-CONTAINING PROTEIN"/>
    <property type="match status" value="1"/>
</dbReference>
<dbReference type="PANTHER" id="PTHR42648">
    <property type="entry name" value="TRANSPOSASE, PUTATIVE-RELATED"/>
    <property type="match status" value="1"/>
</dbReference>
<evidence type="ECO:0000313" key="7">
    <source>
        <dbReference type="EMBL" id="CAD1835964.1"/>
    </source>
</evidence>
<dbReference type="Pfam" id="PF13976">
    <property type="entry name" value="gag_pre-integrs"/>
    <property type="match status" value="1"/>
</dbReference>
<dbReference type="InterPro" id="IPR043502">
    <property type="entry name" value="DNA/RNA_pol_sf"/>
</dbReference>
<reference evidence="7" key="1">
    <citation type="submission" date="2020-07" db="EMBL/GenBank/DDBJ databases">
        <authorList>
            <person name="Lin J."/>
        </authorList>
    </citation>
    <scope>NUCLEOTIDE SEQUENCE</scope>
</reference>
<feature type="domain" description="Integrase catalytic" evidence="6">
    <location>
        <begin position="340"/>
        <end position="437"/>
    </location>
</feature>
<evidence type="ECO:0000256" key="5">
    <source>
        <dbReference type="SAM" id="MobiDB-lite"/>
    </source>
</evidence>
<dbReference type="InterPro" id="IPR036397">
    <property type="entry name" value="RNaseH_sf"/>
</dbReference>
<dbReference type="InterPro" id="IPR001584">
    <property type="entry name" value="Integrase_cat-core"/>
</dbReference>
<dbReference type="PROSITE" id="PS50994">
    <property type="entry name" value="INTEGRASE"/>
    <property type="match status" value="1"/>
</dbReference>
<dbReference type="Pfam" id="PF25597">
    <property type="entry name" value="SH3_retrovirus"/>
    <property type="match status" value="1"/>
</dbReference>
<dbReference type="GO" id="GO:0015074">
    <property type="term" value="P:DNA integration"/>
    <property type="evidence" value="ECO:0007669"/>
    <property type="project" value="InterPro"/>
</dbReference>
<dbReference type="SUPFAM" id="SSF53098">
    <property type="entry name" value="Ribonuclease H-like"/>
    <property type="match status" value="1"/>
</dbReference>
<proteinExistence type="predicted"/>
<dbReference type="InterPro" id="IPR013103">
    <property type="entry name" value="RVT_2"/>
</dbReference>
<organism evidence="7">
    <name type="scientific">Ananas comosus var. bracteatus</name>
    <name type="common">red pineapple</name>
    <dbReference type="NCBI Taxonomy" id="296719"/>
    <lineage>
        <taxon>Eukaryota</taxon>
        <taxon>Viridiplantae</taxon>
        <taxon>Streptophyta</taxon>
        <taxon>Embryophyta</taxon>
        <taxon>Tracheophyta</taxon>
        <taxon>Spermatophyta</taxon>
        <taxon>Magnoliopsida</taxon>
        <taxon>Liliopsida</taxon>
        <taxon>Poales</taxon>
        <taxon>Bromeliaceae</taxon>
        <taxon>Bromelioideae</taxon>
        <taxon>Ananas</taxon>
    </lineage>
</organism>
<dbReference type="InterPro" id="IPR054722">
    <property type="entry name" value="PolX-like_BBD"/>
</dbReference>
<dbReference type="GO" id="GO:0003676">
    <property type="term" value="F:nucleic acid binding"/>
    <property type="evidence" value="ECO:0007669"/>
    <property type="project" value="InterPro"/>
</dbReference>
<dbReference type="Pfam" id="PF22936">
    <property type="entry name" value="Pol_BBD"/>
    <property type="match status" value="1"/>
</dbReference>
<keyword evidence="3" id="KW-0064">Aspartyl protease</keyword>
<gene>
    <name evidence="7" type="ORF">CB5_LOCUS19175</name>
</gene>
<keyword evidence="4" id="KW-0378">Hydrolase</keyword>
<evidence type="ECO:0000256" key="3">
    <source>
        <dbReference type="ARBA" id="ARBA00022750"/>
    </source>
</evidence>
<protein>
    <recommendedName>
        <fullName evidence="6">Integrase catalytic domain-containing protein</fullName>
    </recommendedName>
</protein>
<keyword evidence="1" id="KW-0645">Protease</keyword>
<dbReference type="Gene3D" id="3.30.420.10">
    <property type="entry name" value="Ribonuclease H-like superfamily/Ribonuclease H"/>
    <property type="match status" value="1"/>
</dbReference>
<dbReference type="EMBL" id="LR862153">
    <property type="protein sequence ID" value="CAD1835964.1"/>
    <property type="molecule type" value="Genomic_DNA"/>
</dbReference>
<dbReference type="InterPro" id="IPR025724">
    <property type="entry name" value="GAG-pre-integrase_dom"/>
</dbReference>
<evidence type="ECO:0000256" key="4">
    <source>
        <dbReference type="ARBA" id="ARBA00022801"/>
    </source>
</evidence>
<evidence type="ECO:0000256" key="2">
    <source>
        <dbReference type="ARBA" id="ARBA00022723"/>
    </source>
</evidence>
<dbReference type="SUPFAM" id="SSF56672">
    <property type="entry name" value="DNA/RNA polymerases"/>
    <property type="match status" value="1"/>
</dbReference>
<dbReference type="InterPro" id="IPR039537">
    <property type="entry name" value="Retrotran_Ty1/copia-like"/>
</dbReference>
<evidence type="ECO:0000259" key="6">
    <source>
        <dbReference type="PROSITE" id="PS50994"/>
    </source>
</evidence>
<dbReference type="InterPro" id="IPR012337">
    <property type="entry name" value="RNaseH-like_sf"/>
</dbReference>
<feature type="region of interest" description="Disordered" evidence="5">
    <location>
        <begin position="548"/>
        <end position="594"/>
    </location>
</feature>
<keyword evidence="2" id="KW-0479">Metal-binding</keyword>
<dbReference type="AlphaFoldDB" id="A0A6V7PYI3"/>
<dbReference type="InterPro" id="IPR057670">
    <property type="entry name" value="SH3_retrovirus"/>
</dbReference>
<name>A0A6V7PYI3_ANACO</name>
<dbReference type="Pfam" id="PF07727">
    <property type="entry name" value="RVT_2"/>
    <property type="match status" value="2"/>
</dbReference>
<feature type="compositionally biased region" description="Basic and acidic residues" evidence="5">
    <location>
        <begin position="567"/>
        <end position="580"/>
    </location>
</feature>
<feature type="compositionally biased region" description="Acidic residues" evidence="5">
    <location>
        <begin position="549"/>
        <end position="566"/>
    </location>
</feature>
<dbReference type="GO" id="GO:0006508">
    <property type="term" value="P:proteolysis"/>
    <property type="evidence" value="ECO:0007669"/>
    <property type="project" value="UniProtKB-KW"/>
</dbReference>
<accession>A0A6V7PYI3</accession>
<sequence>MTVAQYFAELSSLWQELDFYQDFQADCPSDAAKFQKLIEKERVYDFLAGLQTEFDPIRVQVLGGDPFPSLRETYAYVQQEESRRSVMLHQISHERSALVTNSAVKGAKGNLIRANDQSQLDKDQLKCDHCGRTRHTRDTCWKLHGRPTRGRGGRGGSVRGKDKVRIADGSMSSVSGKGSIVCTSDLTLSSVLHVPSFPNNLLSISAITRDLNCKVTFFPSHCIFQELETGKTIGYGRMHDGLYLLEGGSSWLHHSALQTDSCHQEIYLWHLRLGHPSFRIMEKMFPSLFKQCSSEFLTCDACEFAKHTRVNFPISDNKSASPFHIVHSDVWEWLATSLMPKLGSDNGTEYTESMFQNYLDDHGILHQTSCVNTPAQNGVAERKNRHLLEVARSLLFAMNVPKNYWGDAIMSAAYLINRMPLRTIDFKTPLEKLIGSNGYTVPPKVFGCTCFVHDHRRTLDKLDPRAMKCIFIGYSASQKGYKCYYPPTRKTFITMDVTFREHEAYFSRSSLQGESKIEVEEMNAGAKIHIEDMPYWTSRLEVQGVGVEEKEEEMNTMEVGEETDEVEGQKDDEEKKKAGDGEWQPSDSTPDDLDIPIAFRKGVRNRTKYPISDFVSYDSLSSSVRGFFSSLSSVSIPQNWKDAFLDPKWKEAMVEEMKALVKNETWELVTPPAGKRPVGCKWVFTVKHKADGSIERYKARLVAKGFTQTYGDGQQLDVKNAFLHGNLKEEVYMEIPPGFSSQKTAGKICRLKKALYGLKQSPRAWFDRFCKAMLAFGYKQSNADHTMFIKRNNEKITIFIVYVDDIVVTGNDPQEVSQLKGYLAKEFSIKDLGKLRYGY</sequence>